<keyword evidence="2" id="KW-1185">Reference proteome</keyword>
<dbReference type="OrthoDB" id="40078at10239"/>
<dbReference type="RefSeq" id="YP_009099216.1">
    <property type="nucleotide sequence ID" value="NC_025423.1"/>
</dbReference>
<dbReference type="GeneID" id="22277115"/>
<dbReference type="EMBL" id="KF554508">
    <property type="protein sequence ID" value="AID50607.1"/>
    <property type="molecule type" value="Genomic_DNA"/>
</dbReference>
<evidence type="ECO:0000313" key="1">
    <source>
        <dbReference type="EMBL" id="AID50607.1"/>
    </source>
</evidence>
<evidence type="ECO:0000313" key="2">
    <source>
        <dbReference type="Proteomes" id="UP000027382"/>
    </source>
</evidence>
<protein>
    <submittedName>
        <fullName evidence="1">Uncharacterized protein</fullName>
    </submittedName>
</protein>
<dbReference type="Proteomes" id="UP000027382">
    <property type="component" value="Segment"/>
</dbReference>
<name>A0A068EQF9_9CAUD</name>
<dbReference type="KEGG" id="vg:22277115"/>
<proteinExistence type="predicted"/>
<accession>A0A068EQF9</accession>
<reference evidence="1" key="1">
    <citation type="journal article" date="2014" name="Virology">
        <title>The odd one out: Bacillus ACT bacteriophage CP-51 exhibits unusual properties compared to related Spounavirinae W.Ph. and Bastille.</title>
        <authorList>
            <person name="Klumpp J."/>
            <person name="Schmuki M."/>
            <person name="Sozhamannan S."/>
            <person name="Beyer W."/>
            <person name="Fouts D.E."/>
            <person name="Bernbach V."/>
            <person name="Calendar R."/>
            <person name="Loessner M.J."/>
        </authorList>
    </citation>
    <scope>NUCLEOTIDE SEQUENCE [LARGE SCALE GENOMIC DNA]</scope>
</reference>
<sequence>MKTARTIKRVLVVTGACTLLYLACNLVYTACTWTYPGVEKQLEAYQDTYSK</sequence>
<organism evidence="1 2">
    <name type="scientific">Bacillus phage CP-51</name>
    <dbReference type="NCBI Taxonomy" id="1391188"/>
    <lineage>
        <taxon>Viruses</taxon>
        <taxon>Duplodnaviria</taxon>
        <taxon>Heunggongvirae</taxon>
        <taxon>Uroviricota</taxon>
        <taxon>Caudoviricetes</taxon>
        <taxon>Herelleviridae</taxon>
        <taxon>Spounavirinae</taxon>
        <taxon>Siminovitchvirus</taxon>
        <taxon>Siminovitchvirus CP51</taxon>
    </lineage>
</organism>